<organism evidence="2">
    <name type="scientific">Columba livia</name>
    <name type="common">Rock dove</name>
    <dbReference type="NCBI Taxonomy" id="8932"/>
    <lineage>
        <taxon>Eukaryota</taxon>
        <taxon>Metazoa</taxon>
        <taxon>Chordata</taxon>
        <taxon>Craniata</taxon>
        <taxon>Vertebrata</taxon>
        <taxon>Euteleostomi</taxon>
        <taxon>Archelosauria</taxon>
        <taxon>Archosauria</taxon>
        <taxon>Dinosauria</taxon>
        <taxon>Saurischia</taxon>
        <taxon>Theropoda</taxon>
        <taxon>Coelurosauria</taxon>
        <taxon>Aves</taxon>
        <taxon>Neognathae</taxon>
        <taxon>Neoaves</taxon>
        <taxon>Columbimorphae</taxon>
        <taxon>Columbiformes</taxon>
        <taxon>Columbidae</taxon>
        <taxon>Columba</taxon>
    </lineage>
</organism>
<feature type="compositionally biased region" description="Polar residues" evidence="1">
    <location>
        <begin position="79"/>
        <end position="91"/>
    </location>
</feature>
<evidence type="ECO:0000256" key="1">
    <source>
        <dbReference type="SAM" id="MobiDB-lite"/>
    </source>
</evidence>
<feature type="region of interest" description="Disordered" evidence="1">
    <location>
        <begin position="20"/>
        <end position="91"/>
    </location>
</feature>
<accession>R7VXJ9</accession>
<sequence length="91" mass="9584">MGSSNFHTGKVQLHHFLHRKGPVLGGGTQKTPFSTQKHPISGGVNTGSANFHTEMSHSGGGTRWAPFPHSKGPIAGAETQKTPISTQKCPV</sequence>
<reference evidence="2" key="1">
    <citation type="journal article" date="2013" name="Science">
        <title>Genomic diversity and evolution of the head crest in the rock pigeon.</title>
        <authorList>
            <person name="Shapiro M.D."/>
            <person name="Kronenberg Z."/>
            <person name="Li C."/>
            <person name="Domyan E.T."/>
            <person name="Pan H."/>
            <person name="Campbell M."/>
            <person name="Tan H."/>
            <person name="Huff C.D."/>
            <person name="Hu H."/>
            <person name="Vickrey A.I."/>
            <person name="Nielsen S.C."/>
            <person name="Stringham S.A."/>
            <person name="Hu H."/>
            <person name="Willerslev E."/>
            <person name="Gilbert M.T."/>
            <person name="Yandell M."/>
            <person name="Zhang G."/>
            <person name="Wang J."/>
        </authorList>
    </citation>
    <scope>NUCLEOTIDE SEQUENCE [LARGE SCALE GENOMIC DNA]</scope>
    <source>
        <tissue evidence="2">Blood</tissue>
    </source>
</reference>
<dbReference type="AlphaFoldDB" id="R7VXJ9"/>
<proteinExistence type="predicted"/>
<evidence type="ECO:0000313" key="2">
    <source>
        <dbReference type="EMBL" id="EMC88706.1"/>
    </source>
</evidence>
<dbReference type="EMBL" id="KB376654">
    <property type="protein sequence ID" value="EMC88706.1"/>
    <property type="molecule type" value="Genomic_DNA"/>
</dbReference>
<name>R7VXJ9_COLLI</name>
<gene>
    <name evidence="2" type="ORF">A306_02422</name>
</gene>
<protein>
    <submittedName>
        <fullName evidence="2">Uncharacterized protein</fullName>
    </submittedName>
</protein>
<feature type="compositionally biased region" description="Polar residues" evidence="1">
    <location>
        <begin position="29"/>
        <end position="38"/>
    </location>
</feature>